<evidence type="ECO:0000313" key="4">
    <source>
        <dbReference type="Proteomes" id="UP000285456"/>
    </source>
</evidence>
<sequence length="150" mass="16995">MAEFYFKSNGKFIVTVENGYLRWKRKGFQNYLNQGSKGEKSIPIKSITAIQIKEPRLTTGYIQFAYSGASESKGGVLDAVKDENTITFLKKELDQAIELKNLLETLQNEDNSVMTKSSDAEELIKYKQLLDDGILTQDEFDAKKKQILGL</sequence>
<comment type="caution">
    <text evidence="3">The sequence shown here is derived from an EMBL/GenBank/DDBJ whole genome shotgun (WGS) entry which is preliminary data.</text>
</comment>
<proteinExistence type="predicted"/>
<dbReference type="EMBL" id="QWEH01000002">
    <property type="protein sequence ID" value="RHW34469.1"/>
    <property type="molecule type" value="Genomic_DNA"/>
</dbReference>
<dbReference type="InterPro" id="IPR018649">
    <property type="entry name" value="SHOCT"/>
</dbReference>
<dbReference type="InterPro" id="IPR027860">
    <property type="entry name" value="DUF4429"/>
</dbReference>
<keyword evidence="4" id="KW-1185">Reference proteome</keyword>
<dbReference type="RefSeq" id="WP_095309442.1">
    <property type="nucleotide sequence ID" value="NZ_JBHTNL010000006.1"/>
</dbReference>
<evidence type="ECO:0000313" key="3">
    <source>
        <dbReference type="EMBL" id="RHW34469.1"/>
    </source>
</evidence>
<protein>
    <submittedName>
        <fullName evidence="3">DUF4429 domain-containing protein</fullName>
    </submittedName>
</protein>
<dbReference type="Proteomes" id="UP000285456">
    <property type="component" value="Unassembled WGS sequence"/>
</dbReference>
<feature type="domain" description="DUF4429" evidence="2">
    <location>
        <begin position="21"/>
        <end position="100"/>
    </location>
</feature>
<dbReference type="AlphaFoldDB" id="A0A417YLV4"/>
<feature type="domain" description="SHOCT" evidence="1">
    <location>
        <begin position="121"/>
        <end position="148"/>
    </location>
</feature>
<gene>
    <name evidence="3" type="ORF">D1B32_04705</name>
</gene>
<reference evidence="3 4" key="1">
    <citation type="journal article" date="2007" name="Int. J. Syst. Evol. Microbiol.">
        <title>Oceanobacillus profundus sp. nov., isolated from a deep-sea sediment core.</title>
        <authorList>
            <person name="Kim Y.G."/>
            <person name="Choi D.H."/>
            <person name="Hyun S."/>
            <person name="Cho B.C."/>
        </authorList>
    </citation>
    <scope>NUCLEOTIDE SEQUENCE [LARGE SCALE GENOMIC DNA]</scope>
    <source>
        <strain evidence="3 4">DSM 18246</strain>
    </source>
</reference>
<name>A0A417YLV4_9BACI</name>
<evidence type="ECO:0000259" key="1">
    <source>
        <dbReference type="Pfam" id="PF09851"/>
    </source>
</evidence>
<organism evidence="3 4">
    <name type="scientific">Oceanobacillus profundus</name>
    <dbReference type="NCBI Taxonomy" id="372463"/>
    <lineage>
        <taxon>Bacteria</taxon>
        <taxon>Bacillati</taxon>
        <taxon>Bacillota</taxon>
        <taxon>Bacilli</taxon>
        <taxon>Bacillales</taxon>
        <taxon>Bacillaceae</taxon>
        <taxon>Oceanobacillus</taxon>
    </lineage>
</organism>
<evidence type="ECO:0000259" key="2">
    <source>
        <dbReference type="Pfam" id="PF14472"/>
    </source>
</evidence>
<dbReference type="Pfam" id="PF14472">
    <property type="entry name" value="DUF4429"/>
    <property type="match status" value="1"/>
</dbReference>
<dbReference type="OrthoDB" id="1908357at2"/>
<accession>A0A417YLV4</accession>
<dbReference type="Pfam" id="PF09851">
    <property type="entry name" value="SHOCT"/>
    <property type="match status" value="1"/>
</dbReference>